<comment type="caution">
    <text evidence="2">The sequence shown here is derived from an EMBL/GenBank/DDBJ whole genome shotgun (WGS) entry which is preliminary data.</text>
</comment>
<dbReference type="PANTHER" id="PTHR22617:SF23">
    <property type="entry name" value="CHEMOTAXIS PROTEIN CHEW"/>
    <property type="match status" value="1"/>
</dbReference>
<dbReference type="AlphaFoldDB" id="A0A1F5YQU3"/>
<accession>A0A1F5YQU3</accession>
<sequence>MYKPEKLIAFVLEDQRYALYLQAVERVIRAVAITSLPEVPENILGLINIHGRIVPVYNARKRFALPEKNSTVNDRIILAHTKSRSVALVADKVLGVIEPAEGQQTQFDEITPGMELFAGVIKLDDGMLLIHDLDRFLSPVEEKSLSQAIDKTKEFQHG</sequence>
<dbReference type="GO" id="GO:0006935">
    <property type="term" value="P:chemotaxis"/>
    <property type="evidence" value="ECO:0007669"/>
    <property type="project" value="InterPro"/>
</dbReference>
<dbReference type="Gene3D" id="2.40.50.180">
    <property type="entry name" value="CheA-289, Domain 4"/>
    <property type="match status" value="1"/>
</dbReference>
<organism evidence="2 3">
    <name type="scientific">Candidatus Glassbacteria bacterium RIFCSPLOWO2_12_FULL_58_11</name>
    <dbReference type="NCBI Taxonomy" id="1817867"/>
    <lineage>
        <taxon>Bacteria</taxon>
        <taxon>Candidatus Glassiibacteriota</taxon>
    </lineage>
</organism>
<dbReference type="Pfam" id="PF01584">
    <property type="entry name" value="CheW"/>
    <property type="match status" value="1"/>
</dbReference>
<dbReference type="SMART" id="SM00260">
    <property type="entry name" value="CheW"/>
    <property type="match status" value="1"/>
</dbReference>
<reference evidence="2 3" key="1">
    <citation type="journal article" date="2016" name="Nat. Commun.">
        <title>Thousands of microbial genomes shed light on interconnected biogeochemical processes in an aquifer system.</title>
        <authorList>
            <person name="Anantharaman K."/>
            <person name="Brown C.T."/>
            <person name="Hug L.A."/>
            <person name="Sharon I."/>
            <person name="Castelle C.J."/>
            <person name="Probst A.J."/>
            <person name="Thomas B.C."/>
            <person name="Singh A."/>
            <person name="Wilkins M.J."/>
            <person name="Karaoz U."/>
            <person name="Brodie E.L."/>
            <person name="Williams K.H."/>
            <person name="Hubbard S.S."/>
            <person name="Banfield J.F."/>
        </authorList>
    </citation>
    <scope>NUCLEOTIDE SEQUENCE [LARGE SCALE GENOMIC DNA]</scope>
</reference>
<dbReference type="STRING" id="1817867.A3F83_12315"/>
<proteinExistence type="predicted"/>
<gene>
    <name evidence="2" type="ORF">A3F83_12315</name>
</gene>
<dbReference type="InterPro" id="IPR002545">
    <property type="entry name" value="CheW-lke_dom"/>
</dbReference>
<dbReference type="GO" id="GO:0007165">
    <property type="term" value="P:signal transduction"/>
    <property type="evidence" value="ECO:0007669"/>
    <property type="project" value="InterPro"/>
</dbReference>
<evidence type="ECO:0000259" key="1">
    <source>
        <dbReference type="PROSITE" id="PS50851"/>
    </source>
</evidence>
<feature type="domain" description="CheW-like" evidence="1">
    <location>
        <begin position="4"/>
        <end position="142"/>
    </location>
</feature>
<dbReference type="PROSITE" id="PS50851">
    <property type="entry name" value="CHEW"/>
    <property type="match status" value="1"/>
</dbReference>
<dbReference type="PANTHER" id="PTHR22617">
    <property type="entry name" value="CHEMOTAXIS SENSOR HISTIDINE KINASE-RELATED"/>
    <property type="match status" value="1"/>
</dbReference>
<protein>
    <submittedName>
        <fullName evidence="2">Chemotaxis protein CheW</fullName>
    </submittedName>
</protein>
<dbReference type="InterPro" id="IPR039315">
    <property type="entry name" value="CheW"/>
</dbReference>
<name>A0A1F5YQU3_9BACT</name>
<dbReference type="Proteomes" id="UP000179129">
    <property type="component" value="Unassembled WGS sequence"/>
</dbReference>
<dbReference type="EMBL" id="MFIX01000185">
    <property type="protein sequence ID" value="OGG02367.1"/>
    <property type="molecule type" value="Genomic_DNA"/>
</dbReference>
<dbReference type="Gene3D" id="2.30.30.40">
    <property type="entry name" value="SH3 Domains"/>
    <property type="match status" value="1"/>
</dbReference>
<evidence type="ECO:0000313" key="3">
    <source>
        <dbReference type="Proteomes" id="UP000179129"/>
    </source>
</evidence>
<dbReference type="SUPFAM" id="SSF50341">
    <property type="entry name" value="CheW-like"/>
    <property type="match status" value="1"/>
</dbReference>
<dbReference type="InterPro" id="IPR036061">
    <property type="entry name" value="CheW-like_dom_sf"/>
</dbReference>
<evidence type="ECO:0000313" key="2">
    <source>
        <dbReference type="EMBL" id="OGG02367.1"/>
    </source>
</evidence>
<dbReference type="GO" id="GO:0005829">
    <property type="term" value="C:cytosol"/>
    <property type="evidence" value="ECO:0007669"/>
    <property type="project" value="TreeGrafter"/>
</dbReference>